<feature type="transmembrane region" description="Helical" evidence="1">
    <location>
        <begin position="35"/>
        <end position="54"/>
    </location>
</feature>
<feature type="transmembrane region" description="Helical" evidence="1">
    <location>
        <begin position="61"/>
        <end position="80"/>
    </location>
</feature>
<protein>
    <recommendedName>
        <fullName evidence="4">Intracellular septation protein A</fullName>
    </recommendedName>
</protein>
<name>A0ABS8ZZB8_9PSEU</name>
<keyword evidence="3" id="KW-1185">Reference proteome</keyword>
<dbReference type="EMBL" id="JAJVCN010000006">
    <property type="protein sequence ID" value="MCE7012153.1"/>
    <property type="molecule type" value="Genomic_DNA"/>
</dbReference>
<evidence type="ECO:0000313" key="3">
    <source>
        <dbReference type="Proteomes" id="UP001521150"/>
    </source>
</evidence>
<gene>
    <name evidence="2" type="ORF">LWC34_56495</name>
</gene>
<organism evidence="2 3">
    <name type="scientific">Kibdelosporangium philippinense</name>
    <dbReference type="NCBI Taxonomy" id="211113"/>
    <lineage>
        <taxon>Bacteria</taxon>
        <taxon>Bacillati</taxon>
        <taxon>Actinomycetota</taxon>
        <taxon>Actinomycetes</taxon>
        <taxon>Pseudonocardiales</taxon>
        <taxon>Pseudonocardiaceae</taxon>
        <taxon>Kibdelosporangium</taxon>
    </lineage>
</organism>
<dbReference type="Proteomes" id="UP001521150">
    <property type="component" value="Unassembled WGS sequence"/>
</dbReference>
<evidence type="ECO:0008006" key="4">
    <source>
        <dbReference type="Google" id="ProtNLM"/>
    </source>
</evidence>
<dbReference type="RefSeq" id="WP_233735211.1">
    <property type="nucleotide sequence ID" value="NZ_JAJVCN010000006.1"/>
</dbReference>
<feature type="transmembrane region" description="Helical" evidence="1">
    <location>
        <begin position="92"/>
        <end position="116"/>
    </location>
</feature>
<keyword evidence="1" id="KW-0472">Membrane</keyword>
<comment type="caution">
    <text evidence="2">The sequence shown here is derived from an EMBL/GenBank/DDBJ whole genome shotgun (WGS) entry which is preliminary data.</text>
</comment>
<keyword evidence="1" id="KW-0812">Transmembrane</keyword>
<proteinExistence type="predicted"/>
<dbReference type="NCBIfam" id="NF041646">
    <property type="entry name" value="VC0807_fam"/>
    <property type="match status" value="1"/>
</dbReference>
<feature type="transmembrane region" description="Helical" evidence="1">
    <location>
        <begin position="163"/>
        <end position="182"/>
    </location>
</feature>
<reference evidence="2 3" key="1">
    <citation type="submission" date="2021-12" db="EMBL/GenBank/DDBJ databases">
        <title>Genome sequence of Kibdelosporangium philippinense ATCC 49844.</title>
        <authorList>
            <person name="Fedorov E.A."/>
            <person name="Omeragic M."/>
            <person name="Shalygina K.F."/>
            <person name="Maclea K.S."/>
        </authorList>
    </citation>
    <scope>NUCLEOTIDE SEQUENCE [LARGE SCALE GENOMIC DNA]</scope>
    <source>
        <strain evidence="2 3">ATCC 49844</strain>
    </source>
</reference>
<feature type="transmembrane region" description="Helical" evidence="1">
    <location>
        <begin position="137"/>
        <end position="157"/>
    </location>
</feature>
<evidence type="ECO:0000313" key="2">
    <source>
        <dbReference type="EMBL" id="MCE7012153.1"/>
    </source>
</evidence>
<evidence type="ECO:0000256" key="1">
    <source>
        <dbReference type="SAM" id="Phobius"/>
    </source>
</evidence>
<sequence length="205" mass="21481">MANAAVKTLIPVLAKDILPPVAIYYVLHAAGANDWVALLGGTLVSGALLGADAVRSRRLDVFSAFMLSIFALGLIAAVAFNDPKFVILKASLVTGTIGAAFLVSTVVGKPLAYLAYHRATGGDLDKKHERVMRLVSAVWGVGLLLEATVRAVLAYQLPVSTMVGVSTGLSIGTIALLLLITIQVAKRARARRLAGEARVAEPVVR</sequence>
<keyword evidence="1" id="KW-1133">Transmembrane helix</keyword>
<accession>A0ABS8ZZB8</accession>